<keyword evidence="2" id="KW-1185">Reference proteome</keyword>
<dbReference type="SUPFAM" id="SSF140990">
    <property type="entry name" value="FtsH protease domain-like"/>
    <property type="match status" value="1"/>
</dbReference>
<name>A0ABD2IK68_9BILA</name>
<evidence type="ECO:0000313" key="2">
    <source>
        <dbReference type="Proteomes" id="UP001620626"/>
    </source>
</evidence>
<dbReference type="Proteomes" id="UP001620626">
    <property type="component" value="Unassembled WGS sequence"/>
</dbReference>
<accession>A0ABD2IK68</accession>
<protein>
    <submittedName>
        <fullName evidence="1">Uncharacterized protein</fullName>
    </submittedName>
</protein>
<dbReference type="InterPro" id="IPR037219">
    <property type="entry name" value="Peptidase_M41-like"/>
</dbReference>
<dbReference type="EMBL" id="JBICBT010001218">
    <property type="protein sequence ID" value="KAL3077876.1"/>
    <property type="molecule type" value="Genomic_DNA"/>
</dbReference>
<dbReference type="Gene3D" id="1.20.58.760">
    <property type="entry name" value="Peptidase M41"/>
    <property type="match status" value="1"/>
</dbReference>
<dbReference type="AlphaFoldDB" id="A0ABD2IK68"/>
<proteinExistence type="predicted"/>
<organism evidence="1 2">
    <name type="scientific">Heterodera trifolii</name>
    <dbReference type="NCBI Taxonomy" id="157864"/>
    <lineage>
        <taxon>Eukaryota</taxon>
        <taxon>Metazoa</taxon>
        <taxon>Ecdysozoa</taxon>
        <taxon>Nematoda</taxon>
        <taxon>Chromadorea</taxon>
        <taxon>Rhabditida</taxon>
        <taxon>Tylenchina</taxon>
        <taxon>Tylenchomorpha</taxon>
        <taxon>Tylenchoidea</taxon>
        <taxon>Heteroderidae</taxon>
        <taxon>Heteroderinae</taxon>
        <taxon>Heterodera</taxon>
    </lineage>
</organism>
<comment type="caution">
    <text evidence="1">The sequence shown here is derived from an EMBL/GenBank/DDBJ whole genome shotgun (WGS) entry which is preliminary data.</text>
</comment>
<evidence type="ECO:0000313" key="1">
    <source>
        <dbReference type="EMBL" id="KAL3077876.1"/>
    </source>
</evidence>
<reference evidence="1 2" key="1">
    <citation type="submission" date="2024-10" db="EMBL/GenBank/DDBJ databases">
        <authorList>
            <person name="Kim D."/>
        </authorList>
    </citation>
    <scope>NUCLEOTIDE SEQUENCE [LARGE SCALE GENOMIC DNA]</scope>
    <source>
        <strain evidence="1">BH-2024</strain>
    </source>
</reference>
<gene>
    <name evidence="1" type="ORF">niasHT_039161</name>
</gene>
<sequence length="130" mass="14491">MNEEDKVICASNHEMYHVGVAWYHPNGEEVINVSVTVPAVNKRNGVTYSKVRRLYSRRQMLAKLATKVAGRVGKNVFLGKKGKCSSAVDYKQAQYIAQLIGAADLAQKRFLSFTEIHEHLGPPMEEGEQG</sequence>